<reference evidence="2" key="1">
    <citation type="submission" date="2022-06" db="EMBL/GenBank/DDBJ databases">
        <title>Genomic Encyclopedia of Archaeal and Bacterial Type Strains, Phase II (KMG-II): from individual species to whole genera.</title>
        <authorList>
            <person name="Goeker M."/>
        </authorList>
    </citation>
    <scope>NUCLEOTIDE SEQUENCE</scope>
    <source>
        <strain evidence="2">DSM 43935</strain>
    </source>
</reference>
<dbReference type="Proteomes" id="UP001206128">
    <property type="component" value="Unassembled WGS sequence"/>
</dbReference>
<keyword evidence="2" id="KW-0687">Ribonucleoprotein</keyword>
<comment type="caution">
    <text evidence="2">The sequence shown here is derived from an EMBL/GenBank/DDBJ whole genome shotgun (WGS) entry which is preliminary data.</text>
</comment>
<organism evidence="2 3">
    <name type="scientific">Goodfellowiella coeruleoviolacea</name>
    <dbReference type="NCBI Taxonomy" id="334858"/>
    <lineage>
        <taxon>Bacteria</taxon>
        <taxon>Bacillati</taxon>
        <taxon>Actinomycetota</taxon>
        <taxon>Actinomycetes</taxon>
        <taxon>Pseudonocardiales</taxon>
        <taxon>Pseudonocardiaceae</taxon>
        <taxon>Goodfellowiella</taxon>
    </lineage>
</organism>
<keyword evidence="3" id="KW-1185">Reference proteome</keyword>
<dbReference type="Gene3D" id="3.30.1330.230">
    <property type="match status" value="1"/>
</dbReference>
<name>A0AAE3KGW5_9PSEU</name>
<keyword evidence="2" id="KW-0689">Ribosomal protein</keyword>
<dbReference type="GO" id="GO:0005840">
    <property type="term" value="C:ribosome"/>
    <property type="evidence" value="ECO:0007669"/>
    <property type="project" value="UniProtKB-KW"/>
</dbReference>
<proteinExistence type="predicted"/>
<feature type="domain" description="YcaO" evidence="1">
    <location>
        <begin position="108"/>
        <end position="474"/>
    </location>
</feature>
<dbReference type="PROSITE" id="PS51664">
    <property type="entry name" value="YCAO"/>
    <property type="match status" value="1"/>
</dbReference>
<dbReference type="EMBL" id="JAMTCK010000007">
    <property type="protein sequence ID" value="MCP2166655.1"/>
    <property type="molecule type" value="Genomic_DNA"/>
</dbReference>
<protein>
    <submittedName>
        <fullName evidence="2">Ribosomal protein S12 methylthiotransferase accessory factor</fullName>
    </submittedName>
</protein>
<dbReference type="Pfam" id="PF02624">
    <property type="entry name" value="YcaO"/>
    <property type="match status" value="1"/>
</dbReference>
<sequence length="474" mass="50339">MSSELLHATVAPMRGTLDAALPTTFGATTLGTGALGTGALGPGALGPGALGAAERAVPLAEAHALGLAAMGHLGLRPLLRDLGRDGELTAWTCTLRGPDGVVAPQARGAGKGHRAEARVGAMFEALEHFLSGPARFDHDQVELCPASWLARGELAAEASAVLLAEGGEQPLACASYAGLLDGRELLAPLYLSQPWYTAPASHQLRARCGDHYDYRQLARYSVNSGSAIGVTEAEAVVHALNETIERDAFSLLLVRAFLTAGQRLTVIDPGSLPAGLAAELDQVRRRVGTEVHLLDITTELGVPTVLAYVPPTAERPHLRGAGTSLSAHHAMHRAISELLQYALGCATLPRQADPFAHLAPLRWHAGLHACGRFDLTAHLARARRVAFVERFAPEHPQGHLDRLVSILTGHGFMPYLRRLATLPGGITAVHVLVPGLERFMVIADGVLVLPGPRALRARTEWRRRTVGRPESVPR</sequence>
<dbReference type="PANTHER" id="PTHR37809:SF1">
    <property type="entry name" value="RIBOSOMAL PROTEIN S12 METHYLTHIOTRANSFERASE ACCESSORY FACTOR YCAO"/>
    <property type="match status" value="1"/>
</dbReference>
<dbReference type="PANTHER" id="PTHR37809">
    <property type="entry name" value="RIBOSOMAL PROTEIN S12 METHYLTHIOTRANSFERASE ACCESSORY FACTOR YCAO"/>
    <property type="match status" value="1"/>
</dbReference>
<gene>
    <name evidence="2" type="ORF">LX83_003523</name>
</gene>
<dbReference type="RefSeq" id="WP_253772712.1">
    <property type="nucleotide sequence ID" value="NZ_JAMTCK010000007.1"/>
</dbReference>
<evidence type="ECO:0000313" key="3">
    <source>
        <dbReference type="Proteomes" id="UP001206128"/>
    </source>
</evidence>
<evidence type="ECO:0000313" key="2">
    <source>
        <dbReference type="EMBL" id="MCP2166655.1"/>
    </source>
</evidence>
<dbReference type="InterPro" id="IPR003776">
    <property type="entry name" value="YcaO-like_dom"/>
</dbReference>
<dbReference type="AlphaFoldDB" id="A0AAE3KGW5"/>
<evidence type="ECO:0000259" key="1">
    <source>
        <dbReference type="PROSITE" id="PS51664"/>
    </source>
</evidence>
<accession>A0AAE3KGW5</accession>